<gene>
    <name evidence="2" type="ORF">H9698_10905</name>
</gene>
<evidence type="ECO:0000313" key="3">
    <source>
        <dbReference type="Proteomes" id="UP000823918"/>
    </source>
</evidence>
<dbReference type="SUPFAM" id="SSF51658">
    <property type="entry name" value="Xylose isomerase-like"/>
    <property type="match status" value="1"/>
</dbReference>
<dbReference type="Proteomes" id="UP000823918">
    <property type="component" value="Unassembled WGS sequence"/>
</dbReference>
<dbReference type="Gene3D" id="3.20.20.150">
    <property type="entry name" value="Divalent-metal-dependent TIM barrel enzymes"/>
    <property type="match status" value="1"/>
</dbReference>
<dbReference type="AlphaFoldDB" id="A0A9D2Q5J6"/>
<sequence length="267" mass="30224">MKCGVSTACFYPEETLQGLSCLSNLGVSCVEVFLNTFCELSSEYANRIGLCLRQNNMHISALHPFTSGMETFFFATDYPTRIEDGYTLYRRYFSFCQMLHIPRFVFHGMHKGINFPFERYAEHYLRLREMARGFGVDFLQENVVRCACCSTNAVTRLRELTRGDVGFVLDVKQARRAEVSPLAMLEAMGTNVEHLHLSDFTETCDCTVPGTGAENFSALAEKLRAWNKNITAILEVYRTGFTDSPELSAGLSFLQQIFKQDKGAEPL</sequence>
<dbReference type="PROSITE" id="PS51257">
    <property type="entry name" value="PROKAR_LIPOPROTEIN"/>
    <property type="match status" value="1"/>
</dbReference>
<reference evidence="2" key="1">
    <citation type="journal article" date="2021" name="PeerJ">
        <title>Extensive microbial diversity within the chicken gut microbiome revealed by metagenomics and culture.</title>
        <authorList>
            <person name="Gilroy R."/>
            <person name="Ravi A."/>
            <person name="Getino M."/>
            <person name="Pursley I."/>
            <person name="Horton D.L."/>
            <person name="Alikhan N.F."/>
            <person name="Baker D."/>
            <person name="Gharbi K."/>
            <person name="Hall N."/>
            <person name="Watson M."/>
            <person name="Adriaenssens E.M."/>
            <person name="Foster-Nyarko E."/>
            <person name="Jarju S."/>
            <person name="Secka A."/>
            <person name="Antonio M."/>
            <person name="Oren A."/>
            <person name="Chaudhuri R.R."/>
            <person name="La Ragione R."/>
            <person name="Hildebrand F."/>
            <person name="Pallen M.J."/>
        </authorList>
    </citation>
    <scope>NUCLEOTIDE SEQUENCE</scope>
    <source>
        <strain evidence="2">5933</strain>
    </source>
</reference>
<dbReference type="PANTHER" id="PTHR12110">
    <property type="entry name" value="HYDROXYPYRUVATE ISOMERASE"/>
    <property type="match status" value="1"/>
</dbReference>
<reference evidence="2" key="2">
    <citation type="submission" date="2021-04" db="EMBL/GenBank/DDBJ databases">
        <authorList>
            <person name="Gilroy R."/>
        </authorList>
    </citation>
    <scope>NUCLEOTIDE SEQUENCE</scope>
    <source>
        <strain evidence="2">5933</strain>
    </source>
</reference>
<accession>A0A9D2Q5J6</accession>
<dbReference type="InterPro" id="IPR036237">
    <property type="entry name" value="Xyl_isomerase-like_sf"/>
</dbReference>
<name>A0A9D2Q5J6_9FIRM</name>
<comment type="caution">
    <text evidence="2">The sequence shown here is derived from an EMBL/GenBank/DDBJ whole genome shotgun (WGS) entry which is preliminary data.</text>
</comment>
<evidence type="ECO:0000313" key="2">
    <source>
        <dbReference type="EMBL" id="HJC73282.1"/>
    </source>
</evidence>
<keyword evidence="2" id="KW-0413">Isomerase</keyword>
<evidence type="ECO:0000259" key="1">
    <source>
        <dbReference type="Pfam" id="PF01261"/>
    </source>
</evidence>
<organism evidence="2 3">
    <name type="scientific">Candidatus Ruthenibacterium merdavium</name>
    <dbReference type="NCBI Taxonomy" id="2838752"/>
    <lineage>
        <taxon>Bacteria</taxon>
        <taxon>Bacillati</taxon>
        <taxon>Bacillota</taxon>
        <taxon>Clostridia</taxon>
        <taxon>Eubacteriales</taxon>
        <taxon>Oscillospiraceae</taxon>
        <taxon>Ruthenibacterium</taxon>
    </lineage>
</organism>
<dbReference type="EMBL" id="DWWA01000054">
    <property type="protein sequence ID" value="HJC73282.1"/>
    <property type="molecule type" value="Genomic_DNA"/>
</dbReference>
<proteinExistence type="predicted"/>
<dbReference type="InterPro" id="IPR013022">
    <property type="entry name" value="Xyl_isomerase-like_TIM-brl"/>
</dbReference>
<dbReference type="InterPro" id="IPR050312">
    <property type="entry name" value="IolE/XylAMocC-like"/>
</dbReference>
<dbReference type="Pfam" id="PF01261">
    <property type="entry name" value="AP_endonuc_2"/>
    <property type="match status" value="1"/>
</dbReference>
<protein>
    <submittedName>
        <fullName evidence="2">Sugar phosphate isomerase/epimerase</fullName>
    </submittedName>
</protein>
<dbReference type="GO" id="GO:0016853">
    <property type="term" value="F:isomerase activity"/>
    <property type="evidence" value="ECO:0007669"/>
    <property type="project" value="UniProtKB-KW"/>
</dbReference>
<feature type="domain" description="Xylose isomerase-like TIM barrel" evidence="1">
    <location>
        <begin position="23"/>
        <end position="256"/>
    </location>
</feature>